<dbReference type="STRING" id="320771.Cflav_PD2252"/>
<protein>
    <recommendedName>
        <fullName evidence="1">Tox-REase-7 domain-containing protein</fullName>
    </recommendedName>
</protein>
<evidence type="ECO:0000313" key="2">
    <source>
        <dbReference type="EMBL" id="EEF59408.1"/>
    </source>
</evidence>
<feature type="domain" description="Tox-REase-7" evidence="1">
    <location>
        <begin position="6"/>
        <end position="57"/>
    </location>
</feature>
<dbReference type="RefSeq" id="WP_007416548.1">
    <property type="nucleotide sequence ID" value="NZ_ABOX02000028.1"/>
</dbReference>
<accession>B9XL57</accession>
<dbReference type="OrthoDB" id="4829793at2"/>
<proteinExistence type="predicted"/>
<name>B9XL57_PEDPL</name>
<organism evidence="2 3">
    <name type="scientific">Pedosphaera parvula (strain Ellin514)</name>
    <dbReference type="NCBI Taxonomy" id="320771"/>
    <lineage>
        <taxon>Bacteria</taxon>
        <taxon>Pseudomonadati</taxon>
        <taxon>Verrucomicrobiota</taxon>
        <taxon>Pedosphaerae</taxon>
        <taxon>Pedosphaerales</taxon>
        <taxon>Pedosphaeraceae</taxon>
        <taxon>Pedosphaera</taxon>
    </lineage>
</organism>
<dbReference type="AlphaFoldDB" id="B9XL57"/>
<gene>
    <name evidence="2" type="ORF">Cflav_PD2252</name>
</gene>
<evidence type="ECO:0000259" key="1">
    <source>
        <dbReference type="Pfam" id="PF15649"/>
    </source>
</evidence>
<dbReference type="Pfam" id="PF15649">
    <property type="entry name" value="Tox-REase-7"/>
    <property type="match status" value="1"/>
</dbReference>
<reference evidence="2 3" key="1">
    <citation type="journal article" date="2011" name="J. Bacteriol.">
        <title>Genome sequence of 'Pedosphaera parvula' Ellin514, an aerobic Verrucomicrobial isolate from pasture soil.</title>
        <authorList>
            <person name="Kant R."/>
            <person name="van Passel M.W."/>
            <person name="Sangwan P."/>
            <person name="Palva A."/>
            <person name="Lucas S."/>
            <person name="Copeland A."/>
            <person name="Lapidus A."/>
            <person name="Glavina Del Rio T."/>
            <person name="Dalin E."/>
            <person name="Tice H."/>
            <person name="Bruce D."/>
            <person name="Goodwin L."/>
            <person name="Pitluck S."/>
            <person name="Chertkov O."/>
            <person name="Larimer F.W."/>
            <person name="Land M.L."/>
            <person name="Hauser L."/>
            <person name="Brettin T.S."/>
            <person name="Detter J.C."/>
            <person name="Han S."/>
            <person name="de Vos W.M."/>
            <person name="Janssen P.H."/>
            <person name="Smidt H."/>
        </authorList>
    </citation>
    <scope>NUCLEOTIDE SEQUENCE [LARGE SCALE GENOMIC DNA]</scope>
    <source>
        <strain evidence="2 3">Ellin514</strain>
    </source>
</reference>
<dbReference type="EMBL" id="ABOX02000028">
    <property type="protein sequence ID" value="EEF59408.1"/>
    <property type="molecule type" value="Genomic_DNA"/>
</dbReference>
<comment type="caution">
    <text evidence="2">The sequence shown here is derived from an EMBL/GenBank/DDBJ whole genome shotgun (WGS) entry which is preliminary data.</text>
</comment>
<dbReference type="InterPro" id="IPR028903">
    <property type="entry name" value="Tox-REase-7_dom"/>
</dbReference>
<keyword evidence="3" id="KW-1185">Reference proteome</keyword>
<sequence length="71" mass="7799">MSQLADLLNPALKLIGDTKNVQYLSMTPQLQDFIAYAQQMGYQFQLTVSANTTLSSSVINAVPNIIVQQLP</sequence>
<evidence type="ECO:0000313" key="3">
    <source>
        <dbReference type="Proteomes" id="UP000003688"/>
    </source>
</evidence>
<dbReference type="Proteomes" id="UP000003688">
    <property type="component" value="Unassembled WGS sequence"/>
</dbReference>